<evidence type="ECO:0000313" key="3">
    <source>
        <dbReference type="Proteomes" id="UP001329313"/>
    </source>
</evidence>
<proteinExistence type="predicted"/>
<evidence type="ECO:0000313" key="2">
    <source>
        <dbReference type="EMBL" id="WOQ70249.1"/>
    </source>
</evidence>
<keyword evidence="3" id="KW-1185">Reference proteome</keyword>
<dbReference type="EMBL" id="CP137080">
    <property type="protein sequence ID" value="WOQ70249.1"/>
    <property type="molecule type" value="Genomic_DNA"/>
</dbReference>
<protein>
    <submittedName>
        <fullName evidence="2">TadE family type IV pilus minor pilin</fullName>
    </submittedName>
</protein>
<dbReference type="InterPro" id="IPR049790">
    <property type="entry name" value="Rv3655c/TadE"/>
</dbReference>
<dbReference type="KEGG" id="mliy:RYJ27_03290"/>
<gene>
    <name evidence="2" type="ORF">RYJ27_03290</name>
</gene>
<feature type="transmembrane region" description="Helical" evidence="1">
    <location>
        <begin position="20"/>
        <end position="43"/>
    </location>
</feature>
<dbReference type="NCBIfam" id="NF041390">
    <property type="entry name" value="TadE_Rv3655c"/>
    <property type="match status" value="1"/>
</dbReference>
<dbReference type="Proteomes" id="UP001329313">
    <property type="component" value="Chromosome"/>
</dbReference>
<dbReference type="AlphaFoldDB" id="A0AAU0MJV5"/>
<evidence type="ECO:0000256" key="1">
    <source>
        <dbReference type="SAM" id="Phobius"/>
    </source>
</evidence>
<reference evidence="2 3" key="1">
    <citation type="submission" date="2023-10" db="EMBL/GenBank/DDBJ databases">
        <title>Y20.</title>
        <authorList>
            <person name="Zhang G."/>
            <person name="Ding Y."/>
        </authorList>
    </citation>
    <scope>NUCLEOTIDE SEQUENCE [LARGE SCALE GENOMIC DNA]</scope>
    <source>
        <strain evidence="2 3">Y20</strain>
    </source>
</reference>
<keyword evidence="1" id="KW-0472">Membrane</keyword>
<name>A0AAU0MJV5_9MICO</name>
<keyword evidence="1" id="KW-0812">Transmembrane</keyword>
<organism evidence="2 3">
    <name type="scientific">Microbacterium limosum</name>
    <dbReference type="NCBI Taxonomy" id="3079935"/>
    <lineage>
        <taxon>Bacteria</taxon>
        <taxon>Bacillati</taxon>
        <taxon>Actinomycetota</taxon>
        <taxon>Actinomycetes</taxon>
        <taxon>Micrococcales</taxon>
        <taxon>Microbacteriaceae</taxon>
        <taxon>Microbacterium</taxon>
    </lineage>
</organism>
<dbReference type="RefSeq" id="WP_330171330.1">
    <property type="nucleotide sequence ID" value="NZ_CP137080.1"/>
</dbReference>
<keyword evidence="1" id="KW-1133">Transmembrane helix</keyword>
<accession>A0AAU0MJV5</accession>
<sequence>MSAVVRRRDDGGSVSAEFAVALPAIVVMVLLSAGALTGAAAAVRAQDAAADAARLVARGEDVGAATSVVVRSAGPARVQVHRRGELVCADVTIDIRVAGVAFPVTGRSCALEGGL</sequence>